<reference evidence="1" key="1">
    <citation type="submission" date="2014-11" db="EMBL/GenBank/DDBJ databases">
        <authorList>
            <person name="Amaro Gonzalez C."/>
        </authorList>
    </citation>
    <scope>NUCLEOTIDE SEQUENCE</scope>
</reference>
<name>A0A0E9RD43_ANGAN</name>
<protein>
    <submittedName>
        <fullName evidence="1">Uncharacterized protein</fullName>
    </submittedName>
</protein>
<dbReference type="EMBL" id="GBXM01082339">
    <property type="protein sequence ID" value="JAH26238.1"/>
    <property type="molecule type" value="Transcribed_RNA"/>
</dbReference>
<evidence type="ECO:0000313" key="1">
    <source>
        <dbReference type="EMBL" id="JAH26238.1"/>
    </source>
</evidence>
<proteinExistence type="predicted"/>
<organism evidence="1">
    <name type="scientific">Anguilla anguilla</name>
    <name type="common">European freshwater eel</name>
    <name type="synonym">Muraena anguilla</name>
    <dbReference type="NCBI Taxonomy" id="7936"/>
    <lineage>
        <taxon>Eukaryota</taxon>
        <taxon>Metazoa</taxon>
        <taxon>Chordata</taxon>
        <taxon>Craniata</taxon>
        <taxon>Vertebrata</taxon>
        <taxon>Euteleostomi</taxon>
        <taxon>Actinopterygii</taxon>
        <taxon>Neopterygii</taxon>
        <taxon>Teleostei</taxon>
        <taxon>Anguilliformes</taxon>
        <taxon>Anguillidae</taxon>
        <taxon>Anguilla</taxon>
    </lineage>
</organism>
<accession>A0A0E9RD43</accession>
<dbReference type="EMBL" id="GBXM01082365">
    <property type="protein sequence ID" value="JAH26212.1"/>
    <property type="molecule type" value="Transcribed_RNA"/>
</dbReference>
<sequence length="27" mass="3328">MVIMTVLFIFENNWAKNVQSFRCYLLF</sequence>
<dbReference type="EMBL" id="GBXM01064334">
    <property type="protein sequence ID" value="JAH44243.1"/>
    <property type="molecule type" value="Transcribed_RNA"/>
</dbReference>
<reference evidence="1" key="2">
    <citation type="journal article" date="2015" name="Fish Shellfish Immunol.">
        <title>Early steps in the European eel (Anguilla anguilla)-Vibrio vulnificus interaction in the gills: Role of the RtxA13 toxin.</title>
        <authorList>
            <person name="Callol A."/>
            <person name="Pajuelo D."/>
            <person name="Ebbesson L."/>
            <person name="Teles M."/>
            <person name="MacKenzie S."/>
            <person name="Amaro C."/>
        </authorList>
    </citation>
    <scope>NUCLEOTIDE SEQUENCE</scope>
</reference>
<dbReference type="AlphaFoldDB" id="A0A0E9RD43"/>